<dbReference type="Proteomes" id="UP001500433">
    <property type="component" value="Unassembled WGS sequence"/>
</dbReference>
<dbReference type="InterPro" id="IPR039901">
    <property type="entry name" value="Kdotransferase"/>
</dbReference>
<sequence length="420" mass="48228">MYFSHKERILRFIYNIGIYLTLVVLKCAALFNKKIKSGVVGRKNTFRVLENKLEKDDKTLWFHCASLGEYEQGLPVFKKLRAHYSKHKIVLSFFSPSGYDIRKNTPIADIVIYLPLDTKLNAKRFLDIVNPELTIFVKYDIWPNFLNEVKRRHLHALLISAAFRKDQSYFKFYGKPLREALFSFNHIFTQNNVSKDLLHSINYNHVTVSGDTRFDRVYSQLKLNNSLDFIDTFKNNKLCVVAGSTWPEGEALFIDFINSEASKDVKFIIAPHNIKQAQIKSFRDKLISPSVLFSEKDTKQLVDFQVFIIDTIGMLSKIYSYADIAYVGGAIGHTGLHNTLEPAVFGIPIIIGPNHNKFPEAKAMINNGGMFSVSNQKTFHSVLNELIENPEKRLQSGDKNKTYIKKNKGAVIQILDYLRI</sequence>
<evidence type="ECO:0000256" key="3">
    <source>
        <dbReference type="ARBA" id="ARBA00019077"/>
    </source>
</evidence>
<evidence type="ECO:0000256" key="7">
    <source>
        <dbReference type="RuleBase" id="RU365103"/>
    </source>
</evidence>
<dbReference type="InterPro" id="IPR007507">
    <property type="entry name" value="Glycos_transf_N"/>
</dbReference>
<evidence type="ECO:0000256" key="6">
    <source>
        <dbReference type="ARBA" id="ARBA00049183"/>
    </source>
</evidence>
<keyword evidence="7" id="KW-1133">Transmembrane helix</keyword>
<evidence type="ECO:0000256" key="4">
    <source>
        <dbReference type="ARBA" id="ARBA00022679"/>
    </source>
</evidence>
<comment type="pathway">
    <text evidence="1 7">Bacterial outer membrane biogenesis; LPS core biosynthesis.</text>
</comment>
<keyword evidence="7" id="KW-0472">Membrane</keyword>
<evidence type="ECO:0000256" key="2">
    <source>
        <dbReference type="ARBA" id="ARBA00012621"/>
    </source>
</evidence>
<keyword evidence="7" id="KW-0812">Transmembrane</keyword>
<keyword evidence="7" id="KW-0448">Lipopolysaccharide biosynthesis</keyword>
<comment type="caution">
    <text evidence="9">The sequence shown here is derived from an EMBL/GenBank/DDBJ whole genome shotgun (WGS) entry which is preliminary data.</text>
</comment>
<evidence type="ECO:0000313" key="9">
    <source>
        <dbReference type="EMBL" id="GAA4894195.1"/>
    </source>
</evidence>
<keyword evidence="7" id="KW-1003">Cell membrane</keyword>
<dbReference type="RefSeq" id="WP_345273870.1">
    <property type="nucleotide sequence ID" value="NZ_BAABJH010000002.1"/>
</dbReference>
<accession>A0ABP9F5E5</accession>
<organism evidence="9 10">
    <name type="scientific">Flaviramulus aquimarinus</name>
    <dbReference type="NCBI Taxonomy" id="1170456"/>
    <lineage>
        <taxon>Bacteria</taxon>
        <taxon>Pseudomonadati</taxon>
        <taxon>Bacteroidota</taxon>
        <taxon>Flavobacteriia</taxon>
        <taxon>Flavobacteriales</taxon>
        <taxon>Flavobacteriaceae</taxon>
        <taxon>Flaviramulus</taxon>
    </lineage>
</organism>
<dbReference type="PANTHER" id="PTHR42755:SF1">
    <property type="entry name" value="3-DEOXY-D-MANNO-OCTULOSONIC ACID TRANSFERASE, MITOCHONDRIAL-RELATED"/>
    <property type="match status" value="1"/>
</dbReference>
<dbReference type="Gene3D" id="3.40.50.11720">
    <property type="entry name" value="3-Deoxy-D-manno-octulosonic-acid transferase, N-terminal domain"/>
    <property type="match status" value="1"/>
</dbReference>
<gene>
    <name evidence="9" type="ORF">GCM10023311_18590</name>
</gene>
<dbReference type="EC" id="2.4.99.12" evidence="2 7"/>
<dbReference type="Pfam" id="PF04413">
    <property type="entry name" value="Glycos_transf_N"/>
    <property type="match status" value="1"/>
</dbReference>
<comment type="subcellular location">
    <subcellularLocation>
        <location evidence="7">Cell membrane</location>
    </subcellularLocation>
</comment>
<dbReference type="PANTHER" id="PTHR42755">
    <property type="entry name" value="3-DEOXY-MANNO-OCTULOSONATE CYTIDYLYLTRANSFERASE"/>
    <property type="match status" value="1"/>
</dbReference>
<evidence type="ECO:0000256" key="5">
    <source>
        <dbReference type="ARBA" id="ARBA00031445"/>
    </source>
</evidence>
<name>A0ABP9F5E5_9FLAO</name>
<comment type="function">
    <text evidence="7">Involved in lipopolysaccharide (LPS) biosynthesis. Catalyzes the transfer of 3-deoxy-D-manno-octulosonate (Kdo) residue(s) from CMP-Kdo to lipid IV(A), the tetraacyldisaccharide-1,4'-bisphosphate precursor of lipid A.</text>
</comment>
<protein>
    <recommendedName>
        <fullName evidence="3 7">3-deoxy-D-manno-octulosonic acid transferase</fullName>
        <shortName evidence="7">Kdo transferase</shortName>
        <ecNumber evidence="2 7">2.4.99.12</ecNumber>
    </recommendedName>
    <alternativeName>
        <fullName evidence="5 7">Lipid IV(A) 3-deoxy-D-manno-octulosonic acid transferase</fullName>
    </alternativeName>
</protein>
<dbReference type="InterPro" id="IPR038107">
    <property type="entry name" value="Glycos_transf_N_sf"/>
</dbReference>
<evidence type="ECO:0000256" key="1">
    <source>
        <dbReference type="ARBA" id="ARBA00004713"/>
    </source>
</evidence>
<reference evidence="10" key="1">
    <citation type="journal article" date="2019" name="Int. J. Syst. Evol. Microbiol.">
        <title>The Global Catalogue of Microorganisms (GCM) 10K type strain sequencing project: providing services to taxonomists for standard genome sequencing and annotation.</title>
        <authorList>
            <consortium name="The Broad Institute Genomics Platform"/>
            <consortium name="The Broad Institute Genome Sequencing Center for Infectious Disease"/>
            <person name="Wu L."/>
            <person name="Ma J."/>
        </authorList>
    </citation>
    <scope>NUCLEOTIDE SEQUENCE [LARGE SCALE GENOMIC DNA]</scope>
    <source>
        <strain evidence="10">JCM 18274</strain>
    </source>
</reference>
<evidence type="ECO:0000313" key="10">
    <source>
        <dbReference type="Proteomes" id="UP001500433"/>
    </source>
</evidence>
<keyword evidence="4 7" id="KW-0808">Transferase</keyword>
<evidence type="ECO:0000259" key="8">
    <source>
        <dbReference type="Pfam" id="PF04413"/>
    </source>
</evidence>
<dbReference type="SUPFAM" id="SSF53756">
    <property type="entry name" value="UDP-Glycosyltransferase/glycogen phosphorylase"/>
    <property type="match status" value="1"/>
</dbReference>
<proteinExistence type="inferred from homology"/>
<dbReference type="EMBL" id="BAABJH010000002">
    <property type="protein sequence ID" value="GAA4894195.1"/>
    <property type="molecule type" value="Genomic_DNA"/>
</dbReference>
<dbReference type="Gene3D" id="3.40.50.2000">
    <property type="entry name" value="Glycogen Phosphorylase B"/>
    <property type="match status" value="1"/>
</dbReference>
<feature type="transmembrane region" description="Helical" evidence="7">
    <location>
        <begin position="12"/>
        <end position="31"/>
    </location>
</feature>
<feature type="domain" description="3-deoxy-D-manno-octulosonic-acid transferase N-terminal" evidence="8">
    <location>
        <begin position="51"/>
        <end position="215"/>
    </location>
</feature>
<comment type="catalytic activity">
    <reaction evidence="6 7">
        <text>lipid IVA (E. coli) + CMP-3-deoxy-beta-D-manno-octulosonate = alpha-Kdo-(2-&gt;6)-lipid IVA (E. coli) + CMP + H(+)</text>
        <dbReference type="Rhea" id="RHEA:28066"/>
        <dbReference type="ChEBI" id="CHEBI:15378"/>
        <dbReference type="ChEBI" id="CHEBI:58603"/>
        <dbReference type="ChEBI" id="CHEBI:60364"/>
        <dbReference type="ChEBI" id="CHEBI:60377"/>
        <dbReference type="ChEBI" id="CHEBI:85987"/>
        <dbReference type="EC" id="2.4.99.12"/>
    </reaction>
</comment>
<keyword evidence="10" id="KW-1185">Reference proteome</keyword>
<comment type="similarity">
    <text evidence="7">Belongs to the glycosyltransferase group 1 family.</text>
</comment>